<dbReference type="CDD" id="cd00067">
    <property type="entry name" value="GAL4"/>
    <property type="match status" value="1"/>
</dbReference>
<dbReference type="SMART" id="SM00066">
    <property type="entry name" value="GAL4"/>
    <property type="match status" value="1"/>
</dbReference>
<evidence type="ECO:0000256" key="2">
    <source>
        <dbReference type="ARBA" id="ARBA00022723"/>
    </source>
</evidence>
<dbReference type="SUPFAM" id="SSF57701">
    <property type="entry name" value="Zn2/Cys6 DNA-binding domain"/>
    <property type="match status" value="1"/>
</dbReference>
<dbReference type="PANTHER" id="PTHR47782">
    <property type="entry name" value="ZN(II)2CYS6 TRANSCRIPTION FACTOR (EUROFUNG)-RELATED"/>
    <property type="match status" value="1"/>
</dbReference>
<dbReference type="SMART" id="SM00906">
    <property type="entry name" value="Fungal_trans"/>
    <property type="match status" value="1"/>
</dbReference>
<feature type="region of interest" description="Disordered" evidence="8">
    <location>
        <begin position="1"/>
        <end position="30"/>
    </location>
</feature>
<dbReference type="EMBL" id="LT598464">
    <property type="protein sequence ID" value="SCU82137.1"/>
    <property type="molecule type" value="Genomic_DNA"/>
</dbReference>
<keyword evidence="3" id="KW-0862">Zinc</keyword>
<feature type="compositionally biased region" description="Polar residues" evidence="8">
    <location>
        <begin position="1"/>
        <end position="23"/>
    </location>
</feature>
<protein>
    <submittedName>
        <fullName evidence="10">LAMI_0B09076g1_1</fullName>
    </submittedName>
</protein>
<evidence type="ECO:0000259" key="9">
    <source>
        <dbReference type="PROSITE" id="PS50048"/>
    </source>
</evidence>
<keyword evidence="7" id="KW-0539">Nucleus</keyword>
<dbReference type="GO" id="GO:0000981">
    <property type="term" value="F:DNA-binding transcription factor activity, RNA polymerase II-specific"/>
    <property type="evidence" value="ECO:0007669"/>
    <property type="project" value="InterPro"/>
</dbReference>
<dbReference type="Proteomes" id="UP000191024">
    <property type="component" value="Chromosome B"/>
</dbReference>
<evidence type="ECO:0000313" key="10">
    <source>
        <dbReference type="EMBL" id="SCU82137.1"/>
    </source>
</evidence>
<organism evidence="10 11">
    <name type="scientific">Lachancea mirantina</name>
    <dbReference type="NCBI Taxonomy" id="1230905"/>
    <lineage>
        <taxon>Eukaryota</taxon>
        <taxon>Fungi</taxon>
        <taxon>Dikarya</taxon>
        <taxon>Ascomycota</taxon>
        <taxon>Saccharomycotina</taxon>
        <taxon>Saccharomycetes</taxon>
        <taxon>Saccharomycetales</taxon>
        <taxon>Saccharomycetaceae</taxon>
        <taxon>Lachancea</taxon>
    </lineage>
</organism>
<dbReference type="InterPro" id="IPR001138">
    <property type="entry name" value="Zn2Cys6_DnaBD"/>
</dbReference>
<evidence type="ECO:0000256" key="6">
    <source>
        <dbReference type="ARBA" id="ARBA00023163"/>
    </source>
</evidence>
<dbReference type="InterPro" id="IPR007219">
    <property type="entry name" value="XnlR_reg_dom"/>
</dbReference>
<dbReference type="PANTHER" id="PTHR47782:SF12">
    <property type="entry name" value="ZN(II)2CYS6 TRANSCRIPTION FACTOR (EUROFUNG)"/>
    <property type="match status" value="1"/>
</dbReference>
<keyword evidence="5" id="KW-0238">DNA-binding</keyword>
<dbReference type="GO" id="GO:0005634">
    <property type="term" value="C:nucleus"/>
    <property type="evidence" value="ECO:0007669"/>
    <property type="project" value="UniProtKB-SubCell"/>
</dbReference>
<gene>
    <name evidence="10" type="ORF">LAMI_0B09076G</name>
</gene>
<dbReference type="PROSITE" id="PS00463">
    <property type="entry name" value="ZN2_CY6_FUNGAL_1"/>
    <property type="match status" value="1"/>
</dbReference>
<name>A0A1G4IY63_9SACH</name>
<keyword evidence="6" id="KW-0804">Transcription</keyword>
<evidence type="ECO:0000256" key="5">
    <source>
        <dbReference type="ARBA" id="ARBA00023125"/>
    </source>
</evidence>
<evidence type="ECO:0000256" key="1">
    <source>
        <dbReference type="ARBA" id="ARBA00004123"/>
    </source>
</evidence>
<dbReference type="Gene3D" id="4.10.240.10">
    <property type="entry name" value="Zn(2)-C6 fungal-type DNA-binding domain"/>
    <property type="match status" value="1"/>
</dbReference>
<dbReference type="OrthoDB" id="2399539at2759"/>
<evidence type="ECO:0000313" key="11">
    <source>
        <dbReference type="Proteomes" id="UP000191024"/>
    </source>
</evidence>
<keyword evidence="11" id="KW-1185">Reference proteome</keyword>
<dbReference type="CDD" id="cd12148">
    <property type="entry name" value="fungal_TF_MHR"/>
    <property type="match status" value="1"/>
</dbReference>
<evidence type="ECO:0000256" key="4">
    <source>
        <dbReference type="ARBA" id="ARBA00023015"/>
    </source>
</evidence>
<accession>A0A1G4IY63</accession>
<dbReference type="PROSITE" id="PS50048">
    <property type="entry name" value="ZN2_CY6_FUNGAL_2"/>
    <property type="match status" value="1"/>
</dbReference>
<proteinExistence type="predicted"/>
<reference evidence="10 11" key="1">
    <citation type="submission" date="2016-03" db="EMBL/GenBank/DDBJ databases">
        <authorList>
            <person name="Devillers H."/>
        </authorList>
    </citation>
    <scope>NUCLEOTIDE SEQUENCE [LARGE SCALE GENOMIC DNA]</scope>
    <source>
        <strain evidence="10">CBS 11717</strain>
    </source>
</reference>
<evidence type="ECO:0000256" key="3">
    <source>
        <dbReference type="ARBA" id="ARBA00022833"/>
    </source>
</evidence>
<dbReference type="Pfam" id="PF04082">
    <property type="entry name" value="Fungal_trans"/>
    <property type="match status" value="1"/>
</dbReference>
<dbReference type="GO" id="GO:0043565">
    <property type="term" value="F:sequence-specific DNA binding"/>
    <property type="evidence" value="ECO:0007669"/>
    <property type="project" value="TreeGrafter"/>
</dbReference>
<dbReference type="InterPro" id="IPR036864">
    <property type="entry name" value="Zn2-C6_fun-type_DNA-bd_sf"/>
</dbReference>
<dbReference type="Pfam" id="PF00172">
    <property type="entry name" value="Zn_clus"/>
    <property type="match status" value="1"/>
</dbReference>
<dbReference type="InterPro" id="IPR052202">
    <property type="entry name" value="Yeast_MetPath_Reg"/>
</dbReference>
<evidence type="ECO:0000256" key="8">
    <source>
        <dbReference type="SAM" id="MobiDB-lite"/>
    </source>
</evidence>
<keyword evidence="4" id="KW-0805">Transcription regulation</keyword>
<dbReference type="GO" id="GO:0008270">
    <property type="term" value="F:zinc ion binding"/>
    <property type="evidence" value="ECO:0007669"/>
    <property type="project" value="InterPro"/>
</dbReference>
<comment type="subcellular location">
    <subcellularLocation>
        <location evidence="1">Nucleus</location>
    </subcellularLocation>
</comment>
<keyword evidence="2" id="KW-0479">Metal-binding</keyword>
<evidence type="ECO:0000256" key="7">
    <source>
        <dbReference type="ARBA" id="ARBA00023242"/>
    </source>
</evidence>
<sequence>MESSTNVNLSDQHTDVSSRNPYQEETARLKTSRSFSNLAVNSDSGNKLKLKATINKGLKTRASSKHQMAACCFCKKRRKKCDGGFPTCGGCKQNNIQCTVIDIPTGREIPRNYLDVLETKIELLEKELGGASKLIETLSKSQESIDGLSESNRIADRIEDQKHFGADRDKGLPLEVGYITLTAAGEPRYIGASSAFSIARAIHSTIRCYGQQKTPHDSSIYPEADGLSLNRTPKMVEAVFQKPSFEDGRYLLKAYRYGVQFQYPFLDWQWVTSCFKNVMKDDSEEDEPLFFVYMIFAIGSQLLDHSSSTFSDNHTKAFYDKAFDHIGSIVKETTVRAVQAYLLLSVFSQKMPYGSSIWQTTGLAVRTSVALGLHRKPYVRNKSDFSKNDWPEQDLKCRIFWCAYSMERINGLILGRPFGISDADIDVPIPQSSEYEVAAHVFKLRMLQSTICSFVYKPRPYAASLEDTNATRHEILLELNEWKSTFPHKKRAKSTWETENWCTISYHNSILLLLRPVVLEVAELKEKMPPITAKWFGIFAQSASAICLNYKQLHSKQKMSYTWLAIQCVFVSGLSFLYCMWLNSSSSLNLLKWARGSIIYDTISACSNILYVLAERWSEAQIFRDSFERMSKAVLSHIEKTNGDESHVTSDELSSQSQTCGSALETGVSLNSDQTKISYEIDINQTCRRQNQGLTDGLSFANPQNSSAGSSPEMVSMAIAGIVDRSYDGEAVWDFISNTEDNFVKDMFYDLETAFEI</sequence>
<dbReference type="GO" id="GO:0006351">
    <property type="term" value="P:DNA-templated transcription"/>
    <property type="evidence" value="ECO:0007669"/>
    <property type="project" value="InterPro"/>
</dbReference>
<feature type="domain" description="Zn(2)-C6 fungal-type" evidence="9">
    <location>
        <begin position="70"/>
        <end position="100"/>
    </location>
</feature>
<dbReference type="AlphaFoldDB" id="A0A1G4IY63"/>
<dbReference type="GO" id="GO:0045944">
    <property type="term" value="P:positive regulation of transcription by RNA polymerase II"/>
    <property type="evidence" value="ECO:0007669"/>
    <property type="project" value="TreeGrafter"/>
</dbReference>